<feature type="transmembrane region" description="Helical" evidence="1">
    <location>
        <begin position="220"/>
        <end position="239"/>
    </location>
</feature>
<protein>
    <recommendedName>
        <fullName evidence="4">Gustatory receptor</fullName>
    </recommendedName>
</protein>
<keyword evidence="1" id="KW-0472">Membrane</keyword>
<keyword evidence="1" id="KW-1133">Transmembrane helix</keyword>
<evidence type="ECO:0000313" key="3">
    <source>
        <dbReference type="Proteomes" id="UP001162131"/>
    </source>
</evidence>
<evidence type="ECO:0000313" key="2">
    <source>
        <dbReference type="EMBL" id="CAG9315358.1"/>
    </source>
</evidence>
<feature type="transmembrane region" description="Helical" evidence="1">
    <location>
        <begin position="67"/>
        <end position="87"/>
    </location>
</feature>
<reference evidence="2" key="1">
    <citation type="submission" date="2021-09" db="EMBL/GenBank/DDBJ databases">
        <authorList>
            <consortium name="AG Swart"/>
            <person name="Singh M."/>
            <person name="Singh A."/>
            <person name="Seah K."/>
            <person name="Emmerich C."/>
        </authorList>
    </citation>
    <scope>NUCLEOTIDE SEQUENCE</scope>
    <source>
        <strain evidence="2">ATCC30299</strain>
    </source>
</reference>
<keyword evidence="1" id="KW-0812">Transmembrane</keyword>
<proteinExistence type="predicted"/>
<name>A0AAU9IPE7_9CILI</name>
<evidence type="ECO:0008006" key="4">
    <source>
        <dbReference type="Google" id="ProtNLM"/>
    </source>
</evidence>
<dbReference type="Proteomes" id="UP001162131">
    <property type="component" value="Unassembled WGS sequence"/>
</dbReference>
<feature type="transmembrane region" description="Helical" evidence="1">
    <location>
        <begin position="193"/>
        <end position="214"/>
    </location>
</feature>
<dbReference type="InterPro" id="IPR011992">
    <property type="entry name" value="EF-hand-dom_pair"/>
</dbReference>
<feature type="transmembrane region" description="Helical" evidence="1">
    <location>
        <begin position="99"/>
        <end position="121"/>
    </location>
</feature>
<feature type="transmembrane region" description="Helical" evidence="1">
    <location>
        <begin position="29"/>
        <end position="46"/>
    </location>
</feature>
<dbReference type="SUPFAM" id="SSF47473">
    <property type="entry name" value="EF-hand"/>
    <property type="match status" value="1"/>
</dbReference>
<accession>A0AAU9IPE7</accession>
<sequence length="601" mass="70422">MKNGHGWFVDFISNNFVETLKERFLNKNTILTGEILAIGFIFLILQDLYKIFQRNLQKSLMPPLHSILADLSILVVLWFITSFLYYLNIIPNFENELNIIIIGFALFISIWLFTGFSLVLIGNMYAEKWKNILDGKINAEGNSFIEEILEIKKGFTKTNYQPCPIEMRLDDGFDFGEYLCKSLGKVIKESFHVTWMGFIVTVIIILLWRIVLFMGNQAEIVFLWIIPAFEIFTSIIFLMKLKSIYKQLIPQDKARMSLTKNLNKYFIESTTKYPSYLDGVIPNIEISEPRSRLFLCQINPFKLSCCYIFQGRPPNRHELLFWFDSFGPRFLLYSTQGLLMVSSLWITSCALIYIPSFYSQSNINAVLFSLSFFIWLLLIWYLIPSIIYWLVLTTKIELMKDQKIINEIICESLKNKVKRTVRIYRQLKMIYRDIKRTKTGEEKISLLNNMDKFVEETFFLVASTKLKIIPARNLEKILDLFGMKLNRDELRLFCKECSPDENDNICICNFKSAIERFLLGYELRPYEATKFVFETHFKLKGEITISLKEIRNFFNLWIIHFGVEDINGFICDVKGLEGSFGQIKIEDIASMVQTHVAFFNS</sequence>
<dbReference type="AlphaFoldDB" id="A0AAU9IPE7"/>
<organism evidence="2 3">
    <name type="scientific">Blepharisma stoltei</name>
    <dbReference type="NCBI Taxonomy" id="1481888"/>
    <lineage>
        <taxon>Eukaryota</taxon>
        <taxon>Sar</taxon>
        <taxon>Alveolata</taxon>
        <taxon>Ciliophora</taxon>
        <taxon>Postciliodesmatophora</taxon>
        <taxon>Heterotrichea</taxon>
        <taxon>Heterotrichida</taxon>
        <taxon>Blepharismidae</taxon>
        <taxon>Blepharisma</taxon>
    </lineage>
</organism>
<dbReference type="EMBL" id="CAJZBQ010000013">
    <property type="protein sequence ID" value="CAG9315358.1"/>
    <property type="molecule type" value="Genomic_DNA"/>
</dbReference>
<gene>
    <name evidence="2" type="ORF">BSTOLATCC_MIC13131</name>
</gene>
<comment type="caution">
    <text evidence="2">The sequence shown here is derived from an EMBL/GenBank/DDBJ whole genome shotgun (WGS) entry which is preliminary data.</text>
</comment>
<feature type="transmembrane region" description="Helical" evidence="1">
    <location>
        <begin position="330"/>
        <end position="354"/>
    </location>
</feature>
<evidence type="ECO:0000256" key="1">
    <source>
        <dbReference type="SAM" id="Phobius"/>
    </source>
</evidence>
<feature type="transmembrane region" description="Helical" evidence="1">
    <location>
        <begin position="366"/>
        <end position="391"/>
    </location>
</feature>
<keyword evidence="3" id="KW-1185">Reference proteome</keyword>